<feature type="binding site" evidence="3">
    <location>
        <position position="53"/>
    </location>
    <ligand>
        <name>Mg(2+)</name>
        <dbReference type="ChEBI" id="CHEBI:18420"/>
        <label>1</label>
    </ligand>
</feature>
<dbReference type="Proteomes" id="UP000264217">
    <property type="component" value="Unassembled WGS sequence"/>
</dbReference>
<dbReference type="PANTHER" id="PTHR16222:SF24">
    <property type="entry name" value="ADP-RIBOSYLHYDROLASE ARH3"/>
    <property type="match status" value="1"/>
</dbReference>
<dbReference type="InterPro" id="IPR005502">
    <property type="entry name" value="Ribosyl_crysJ1"/>
</dbReference>
<evidence type="ECO:0000256" key="1">
    <source>
        <dbReference type="ARBA" id="ARBA00010702"/>
    </source>
</evidence>
<name>A0A372NZD1_9SPHI</name>
<comment type="cofactor">
    <cofactor evidence="3">
        <name>Mg(2+)</name>
        <dbReference type="ChEBI" id="CHEBI:18420"/>
    </cofactor>
    <text evidence="3">Binds 2 magnesium ions per subunit.</text>
</comment>
<feature type="binding site" evidence="3">
    <location>
        <position position="265"/>
    </location>
    <ligand>
        <name>Mg(2+)</name>
        <dbReference type="ChEBI" id="CHEBI:18420"/>
        <label>1</label>
    </ligand>
</feature>
<dbReference type="RefSeq" id="WP_117390946.1">
    <property type="nucleotide sequence ID" value="NZ_QWDC01000001.1"/>
</dbReference>
<dbReference type="GO" id="GO:0046872">
    <property type="term" value="F:metal ion binding"/>
    <property type="evidence" value="ECO:0007669"/>
    <property type="project" value="UniProtKB-KW"/>
</dbReference>
<keyword evidence="3" id="KW-0479">Metal-binding</keyword>
<dbReference type="SUPFAM" id="SSF101478">
    <property type="entry name" value="ADP-ribosylglycohydrolase"/>
    <property type="match status" value="1"/>
</dbReference>
<evidence type="ECO:0000256" key="2">
    <source>
        <dbReference type="ARBA" id="ARBA00022801"/>
    </source>
</evidence>
<evidence type="ECO:0000313" key="5">
    <source>
        <dbReference type="Proteomes" id="UP000264217"/>
    </source>
</evidence>
<protein>
    <submittedName>
        <fullName evidence="4">ADP-ribosylglycohydrolase family protein</fullName>
    </submittedName>
</protein>
<dbReference type="InterPro" id="IPR036705">
    <property type="entry name" value="Ribosyl_crysJ1_sf"/>
</dbReference>
<keyword evidence="2 4" id="KW-0378">Hydrolase</keyword>
<dbReference type="Pfam" id="PF03747">
    <property type="entry name" value="ADP_ribosyl_GH"/>
    <property type="match status" value="1"/>
</dbReference>
<organism evidence="4 5">
    <name type="scientific">Mucilaginibacter conchicola</name>
    <dbReference type="NCBI Taxonomy" id="2303333"/>
    <lineage>
        <taxon>Bacteria</taxon>
        <taxon>Pseudomonadati</taxon>
        <taxon>Bacteroidota</taxon>
        <taxon>Sphingobacteriia</taxon>
        <taxon>Sphingobacteriales</taxon>
        <taxon>Sphingobacteriaceae</taxon>
        <taxon>Mucilaginibacter</taxon>
    </lineage>
</organism>
<feature type="binding site" evidence="3">
    <location>
        <position position="55"/>
    </location>
    <ligand>
        <name>Mg(2+)</name>
        <dbReference type="ChEBI" id="CHEBI:18420"/>
        <label>1</label>
    </ligand>
</feature>
<keyword evidence="3" id="KW-0460">Magnesium</keyword>
<reference evidence="4 5" key="1">
    <citation type="submission" date="2018-08" db="EMBL/GenBank/DDBJ databases">
        <title>Mucilaginibacter sp. MYSH2.</title>
        <authorList>
            <person name="Seo T."/>
        </authorList>
    </citation>
    <scope>NUCLEOTIDE SEQUENCE [LARGE SCALE GENOMIC DNA]</scope>
    <source>
        <strain evidence="4 5">MYSH2</strain>
    </source>
</reference>
<dbReference type="AlphaFoldDB" id="A0A372NZD1"/>
<feature type="binding site" evidence="3">
    <location>
        <position position="54"/>
    </location>
    <ligand>
        <name>Mg(2+)</name>
        <dbReference type="ChEBI" id="CHEBI:18420"/>
        <label>1</label>
    </ligand>
</feature>
<comment type="similarity">
    <text evidence="1">Belongs to the ADP-ribosylglycohydrolase family.</text>
</comment>
<proteinExistence type="inferred from homology"/>
<feature type="binding site" evidence="3">
    <location>
        <position position="267"/>
    </location>
    <ligand>
        <name>Mg(2+)</name>
        <dbReference type="ChEBI" id="CHEBI:18420"/>
        <label>1</label>
    </ligand>
</feature>
<dbReference type="Gene3D" id="1.10.4080.10">
    <property type="entry name" value="ADP-ribosylation/Crystallin J1"/>
    <property type="match status" value="1"/>
</dbReference>
<feature type="binding site" evidence="3">
    <location>
        <position position="268"/>
    </location>
    <ligand>
        <name>Mg(2+)</name>
        <dbReference type="ChEBI" id="CHEBI:18420"/>
        <label>1</label>
    </ligand>
</feature>
<dbReference type="OrthoDB" id="9798107at2"/>
<keyword evidence="5" id="KW-1185">Reference proteome</keyword>
<accession>A0A372NZD1</accession>
<comment type="caution">
    <text evidence="4">The sequence shown here is derived from an EMBL/GenBank/DDBJ whole genome shotgun (WGS) entry which is preliminary data.</text>
</comment>
<evidence type="ECO:0000256" key="3">
    <source>
        <dbReference type="PIRSR" id="PIRSR605502-1"/>
    </source>
</evidence>
<dbReference type="GO" id="GO:0016787">
    <property type="term" value="F:hydrolase activity"/>
    <property type="evidence" value="ECO:0007669"/>
    <property type="project" value="UniProtKB-KW"/>
</dbReference>
<evidence type="ECO:0000313" key="4">
    <source>
        <dbReference type="EMBL" id="RFZ95382.1"/>
    </source>
</evidence>
<dbReference type="PANTHER" id="PTHR16222">
    <property type="entry name" value="ADP-RIBOSYLGLYCOHYDROLASE"/>
    <property type="match status" value="1"/>
</dbReference>
<gene>
    <name evidence="4" type="ORF">D0C36_07595</name>
</gene>
<dbReference type="InterPro" id="IPR050792">
    <property type="entry name" value="ADP-ribosylglycohydrolase"/>
</dbReference>
<dbReference type="EMBL" id="QWDC01000001">
    <property type="protein sequence ID" value="RFZ95382.1"/>
    <property type="molecule type" value="Genomic_DNA"/>
</dbReference>
<sequence>MRRDYIKDILFGVAVADALGVPAEFRSREQMKANPITDMVGYGSHNQPRGTWSDDASLTLCLADALCDGYDVDRIASNFVKWRYDNLWAARGEVFDIGIATQAAIDRIATGTKPVLAGGFGVSSNGNGSLMRILPLLIYIKDKPVEERYSVTKDVSSITHGHVRSAIACFYYLEFARALLTESDLIKIYKQVQSDVTNYLESTSINRDEIILFDRLLKKDVYELDIKEIRSTGYVLHTLEASIWCLMNTNSYTTAALSAVNLGDDTDTTAAVTGGLAALKYGYGSIPGQWLAVIARREDIAALADRLKDKYKDQ</sequence>